<dbReference type="AlphaFoldDB" id="A0AAW0V0G8"/>
<organism evidence="1 2">
    <name type="scientific">Scylla paramamosain</name>
    <name type="common">Mud crab</name>
    <dbReference type="NCBI Taxonomy" id="85552"/>
    <lineage>
        <taxon>Eukaryota</taxon>
        <taxon>Metazoa</taxon>
        <taxon>Ecdysozoa</taxon>
        <taxon>Arthropoda</taxon>
        <taxon>Crustacea</taxon>
        <taxon>Multicrustacea</taxon>
        <taxon>Malacostraca</taxon>
        <taxon>Eumalacostraca</taxon>
        <taxon>Eucarida</taxon>
        <taxon>Decapoda</taxon>
        <taxon>Pleocyemata</taxon>
        <taxon>Brachyura</taxon>
        <taxon>Eubrachyura</taxon>
        <taxon>Portunoidea</taxon>
        <taxon>Portunidae</taxon>
        <taxon>Portuninae</taxon>
        <taxon>Scylla</taxon>
    </lineage>
</organism>
<accession>A0AAW0V0G8</accession>
<dbReference type="Proteomes" id="UP001487740">
    <property type="component" value="Unassembled WGS sequence"/>
</dbReference>
<dbReference type="EMBL" id="JARAKH010000003">
    <property type="protein sequence ID" value="KAK8405839.1"/>
    <property type="molecule type" value="Genomic_DNA"/>
</dbReference>
<name>A0AAW0V0G8_SCYPA</name>
<protein>
    <submittedName>
        <fullName evidence="1">Uncharacterized protein</fullName>
    </submittedName>
</protein>
<proteinExistence type="predicted"/>
<reference evidence="1 2" key="1">
    <citation type="submission" date="2023-03" db="EMBL/GenBank/DDBJ databases">
        <title>High-quality genome of Scylla paramamosain provides insights in environmental adaptation.</title>
        <authorList>
            <person name="Zhang L."/>
        </authorList>
    </citation>
    <scope>NUCLEOTIDE SEQUENCE [LARGE SCALE GENOMIC DNA]</scope>
    <source>
        <strain evidence="1">LZ_2023a</strain>
        <tissue evidence="1">Muscle</tissue>
    </source>
</reference>
<gene>
    <name evidence="1" type="ORF">O3P69_001959</name>
</gene>
<sequence>MKRKRRCSESRCRPVQRRDYMWTWEEERKSVCEGLATDGEPSLEDRQTLAEWIPPGRAAYQLKRGLEDRQTLTVWIPVDKAAYQHL</sequence>
<evidence type="ECO:0000313" key="2">
    <source>
        <dbReference type="Proteomes" id="UP001487740"/>
    </source>
</evidence>
<evidence type="ECO:0000313" key="1">
    <source>
        <dbReference type="EMBL" id="KAK8405839.1"/>
    </source>
</evidence>
<comment type="caution">
    <text evidence="1">The sequence shown here is derived from an EMBL/GenBank/DDBJ whole genome shotgun (WGS) entry which is preliminary data.</text>
</comment>
<keyword evidence="2" id="KW-1185">Reference proteome</keyword>